<keyword evidence="1" id="KW-0472">Membrane</keyword>
<evidence type="ECO:0000256" key="1">
    <source>
        <dbReference type="SAM" id="Phobius"/>
    </source>
</evidence>
<dbReference type="EMBL" id="MFAK01000026">
    <property type="protein sequence ID" value="OGD74762.1"/>
    <property type="molecule type" value="Genomic_DNA"/>
</dbReference>
<evidence type="ECO:0000313" key="3">
    <source>
        <dbReference type="Proteomes" id="UP000176191"/>
    </source>
</evidence>
<feature type="transmembrane region" description="Helical" evidence="1">
    <location>
        <begin position="196"/>
        <end position="218"/>
    </location>
</feature>
<name>A0A1F5F559_9BACT</name>
<feature type="transmembrane region" description="Helical" evidence="1">
    <location>
        <begin position="103"/>
        <end position="128"/>
    </location>
</feature>
<keyword evidence="1" id="KW-0812">Transmembrane</keyword>
<feature type="transmembrane region" description="Helical" evidence="1">
    <location>
        <begin position="45"/>
        <end position="64"/>
    </location>
</feature>
<dbReference type="AlphaFoldDB" id="A0A1F5F559"/>
<evidence type="ECO:0000313" key="2">
    <source>
        <dbReference type="EMBL" id="OGD74762.1"/>
    </source>
</evidence>
<comment type="caution">
    <text evidence="2">The sequence shown here is derived from an EMBL/GenBank/DDBJ whole genome shotgun (WGS) entry which is preliminary data.</text>
</comment>
<proteinExistence type="predicted"/>
<accession>A0A1F5F559</accession>
<feature type="transmembrane region" description="Helical" evidence="1">
    <location>
        <begin position="134"/>
        <end position="153"/>
    </location>
</feature>
<organism evidence="2 3">
    <name type="scientific">Candidatus Collierbacteria bacterium RIFOXYA2_FULL_46_10</name>
    <dbReference type="NCBI Taxonomy" id="1817726"/>
    <lineage>
        <taxon>Bacteria</taxon>
        <taxon>Candidatus Collieribacteriota</taxon>
    </lineage>
</organism>
<reference evidence="2 3" key="1">
    <citation type="journal article" date="2016" name="Nat. Commun.">
        <title>Thousands of microbial genomes shed light on interconnected biogeochemical processes in an aquifer system.</title>
        <authorList>
            <person name="Anantharaman K."/>
            <person name="Brown C.T."/>
            <person name="Hug L.A."/>
            <person name="Sharon I."/>
            <person name="Castelle C.J."/>
            <person name="Probst A.J."/>
            <person name="Thomas B.C."/>
            <person name="Singh A."/>
            <person name="Wilkins M.J."/>
            <person name="Karaoz U."/>
            <person name="Brodie E.L."/>
            <person name="Williams K.H."/>
            <person name="Hubbard S.S."/>
            <person name="Banfield J.F."/>
        </authorList>
    </citation>
    <scope>NUCLEOTIDE SEQUENCE [LARGE SCALE GENOMIC DNA]</scope>
</reference>
<evidence type="ECO:0008006" key="4">
    <source>
        <dbReference type="Google" id="ProtNLM"/>
    </source>
</evidence>
<dbReference type="Proteomes" id="UP000176191">
    <property type="component" value="Unassembled WGS sequence"/>
</dbReference>
<protein>
    <recommendedName>
        <fullName evidence="4">Peptidase M50 domain-containing protein</fullName>
    </recommendedName>
</protein>
<sequence length="231" mass="25557">MSPLVTVLSTLLLTLLLSLERSRLVFELAGTSLLLFGARRPGLLFYSLVFLPGTIIHELSHLFIAEILRVKTGQITILPELTDSKRERLGSVATASSDPIRGFLIGLAPFISGIALLLVMGSLLRTGWDSSAPWWQLAILIYGLIVVGNSMLISQEDRRYWPAALILIFLVWFLLTQAGFQISLQPDSWLFHSLTSINLVLGVTVLLNLGMIALFYGIRLGIQKLTKRSLV</sequence>
<feature type="transmembrane region" description="Helical" evidence="1">
    <location>
        <begin position="160"/>
        <end position="184"/>
    </location>
</feature>
<keyword evidence="1" id="KW-1133">Transmembrane helix</keyword>
<gene>
    <name evidence="2" type="ORF">A2228_00525</name>
</gene>